<evidence type="ECO:0000256" key="3">
    <source>
        <dbReference type="HAMAP-Rule" id="MF_00528"/>
    </source>
</evidence>
<dbReference type="Proteomes" id="UP000650511">
    <property type="component" value="Unassembled WGS sequence"/>
</dbReference>
<dbReference type="InterPro" id="IPR029001">
    <property type="entry name" value="ITPase-like_fam"/>
</dbReference>
<dbReference type="Gene3D" id="3.90.950.10">
    <property type="match status" value="1"/>
</dbReference>
<dbReference type="HAMAP" id="MF_00528">
    <property type="entry name" value="Maf"/>
    <property type="match status" value="1"/>
</dbReference>
<dbReference type="CDD" id="cd00555">
    <property type="entry name" value="Maf"/>
    <property type="match status" value="1"/>
</dbReference>
<dbReference type="EC" id="3.6.1.9" evidence="3"/>
<dbReference type="AlphaFoldDB" id="A0A8J3EY14"/>
<reference evidence="4" key="2">
    <citation type="submission" date="2020-09" db="EMBL/GenBank/DDBJ databases">
        <authorList>
            <person name="Sun Q."/>
            <person name="Zhou Y."/>
        </authorList>
    </citation>
    <scope>NUCLEOTIDE SEQUENCE</scope>
    <source>
        <strain evidence="4">CGMCC 1.14988</strain>
    </source>
</reference>
<dbReference type="OrthoDB" id="3527985at2"/>
<dbReference type="SUPFAM" id="SSF52972">
    <property type="entry name" value="ITPase-like"/>
    <property type="match status" value="1"/>
</dbReference>
<evidence type="ECO:0000256" key="1">
    <source>
        <dbReference type="ARBA" id="ARBA00001968"/>
    </source>
</evidence>
<dbReference type="InterPro" id="IPR003697">
    <property type="entry name" value="Maf-like"/>
</dbReference>
<feature type="active site" description="Proton acceptor" evidence="3">
    <location>
        <position position="70"/>
    </location>
</feature>
<dbReference type="NCBIfam" id="TIGR00172">
    <property type="entry name" value="maf"/>
    <property type="match status" value="1"/>
</dbReference>
<accession>A0A8J3EY14</accession>
<comment type="catalytic activity">
    <reaction evidence="3">
        <text>dTTP + H2O = dTMP + diphosphate + H(+)</text>
        <dbReference type="Rhea" id="RHEA:28534"/>
        <dbReference type="ChEBI" id="CHEBI:15377"/>
        <dbReference type="ChEBI" id="CHEBI:15378"/>
        <dbReference type="ChEBI" id="CHEBI:33019"/>
        <dbReference type="ChEBI" id="CHEBI:37568"/>
        <dbReference type="ChEBI" id="CHEBI:63528"/>
        <dbReference type="EC" id="3.6.1.9"/>
    </reaction>
</comment>
<comment type="caution">
    <text evidence="3">Lacks conserved residue(s) required for the propagation of feature annotation.</text>
</comment>
<keyword evidence="3" id="KW-0546">Nucleotide metabolism</keyword>
<dbReference type="PIRSF" id="PIRSF006305">
    <property type="entry name" value="Maf"/>
    <property type="match status" value="1"/>
</dbReference>
<feature type="site" description="Important for substrate specificity" evidence="3">
    <location>
        <position position="153"/>
    </location>
</feature>
<evidence type="ECO:0000313" key="5">
    <source>
        <dbReference type="Proteomes" id="UP000650511"/>
    </source>
</evidence>
<dbReference type="GO" id="GO:0047429">
    <property type="term" value="F:nucleoside triphosphate diphosphatase activity"/>
    <property type="evidence" value="ECO:0007669"/>
    <property type="project" value="UniProtKB-EC"/>
</dbReference>
<name>A0A8J3EY14_9ACTN</name>
<evidence type="ECO:0000256" key="2">
    <source>
        <dbReference type="ARBA" id="ARBA00022801"/>
    </source>
</evidence>
<evidence type="ECO:0000313" key="4">
    <source>
        <dbReference type="EMBL" id="GGI06943.1"/>
    </source>
</evidence>
<reference evidence="4" key="1">
    <citation type="journal article" date="2014" name="Int. J. Syst. Evol. Microbiol.">
        <title>Complete genome sequence of Corynebacterium casei LMG S-19264T (=DSM 44701T), isolated from a smear-ripened cheese.</title>
        <authorList>
            <consortium name="US DOE Joint Genome Institute (JGI-PGF)"/>
            <person name="Walter F."/>
            <person name="Albersmeier A."/>
            <person name="Kalinowski J."/>
            <person name="Ruckert C."/>
        </authorList>
    </citation>
    <scope>NUCLEOTIDE SEQUENCE</scope>
    <source>
        <strain evidence="4">CGMCC 1.14988</strain>
    </source>
</reference>
<comment type="catalytic activity">
    <reaction evidence="3">
        <text>UTP + H2O = UMP + diphosphate + H(+)</text>
        <dbReference type="Rhea" id="RHEA:29395"/>
        <dbReference type="ChEBI" id="CHEBI:15377"/>
        <dbReference type="ChEBI" id="CHEBI:15378"/>
        <dbReference type="ChEBI" id="CHEBI:33019"/>
        <dbReference type="ChEBI" id="CHEBI:46398"/>
        <dbReference type="ChEBI" id="CHEBI:57865"/>
        <dbReference type="EC" id="3.6.1.9"/>
    </reaction>
</comment>
<organism evidence="4 5">
    <name type="scientific">Egicoccus halophilus</name>
    <dbReference type="NCBI Taxonomy" id="1670830"/>
    <lineage>
        <taxon>Bacteria</taxon>
        <taxon>Bacillati</taxon>
        <taxon>Actinomycetota</taxon>
        <taxon>Nitriliruptoria</taxon>
        <taxon>Egicoccales</taxon>
        <taxon>Egicoccaceae</taxon>
        <taxon>Egicoccus</taxon>
    </lineage>
</organism>
<sequence>MADPPLVLASASPRRAQLLARLDLHPEVRPPSVDETPGAAEGPADLVRRLAALKAMATEATDDEVVVAADTEVVLDGRVLGKPADRDDAAAMLRALSGRGHEVLTGVAVRHGPIVHVDVVRTTVIFRTLTDDELTWYLDTGEPFDKAGGYGLQGAGAVLVERLEGSDTNVIGLPLAETVVLLRHVGLDVLRP</sequence>
<dbReference type="EMBL" id="BMHA01000007">
    <property type="protein sequence ID" value="GGI06943.1"/>
    <property type="molecule type" value="Genomic_DNA"/>
</dbReference>
<gene>
    <name evidence="4" type="ORF">GCM10011354_21620</name>
</gene>
<keyword evidence="2 3" id="KW-0378">Hydrolase</keyword>
<proteinExistence type="inferred from homology"/>
<dbReference type="PANTHER" id="PTHR43213:SF5">
    <property type="entry name" value="BIFUNCTIONAL DTTP_UTP PYROPHOSPHATASE_METHYLTRANSFERASE PROTEIN-RELATED"/>
    <property type="match status" value="1"/>
</dbReference>
<feature type="site" description="Important for substrate specificity" evidence="3">
    <location>
        <position position="71"/>
    </location>
</feature>
<comment type="function">
    <text evidence="3">Nucleoside triphosphate pyrophosphatase that hydrolyzes dTTP and UTP. May have a dual role in cell division arrest and in preventing the incorporation of modified nucleotides into cellular nucleic acids.</text>
</comment>
<comment type="similarity">
    <text evidence="3">Belongs to the Maf family. YhdE subfamily.</text>
</comment>
<dbReference type="Pfam" id="PF02545">
    <property type="entry name" value="Maf"/>
    <property type="match status" value="1"/>
</dbReference>
<dbReference type="PANTHER" id="PTHR43213">
    <property type="entry name" value="BIFUNCTIONAL DTTP/UTP PYROPHOSPHATASE/METHYLTRANSFERASE PROTEIN-RELATED"/>
    <property type="match status" value="1"/>
</dbReference>
<comment type="caution">
    <text evidence="4">The sequence shown here is derived from an EMBL/GenBank/DDBJ whole genome shotgun (WGS) entry which is preliminary data.</text>
</comment>
<keyword evidence="5" id="KW-1185">Reference proteome</keyword>
<keyword evidence="3" id="KW-0963">Cytoplasm</keyword>
<protein>
    <recommendedName>
        <fullName evidence="3">dTTP/UTP pyrophosphatase</fullName>
        <shortName evidence="3">dTTPase/UTPase</shortName>
        <ecNumber evidence="3">3.6.1.9</ecNumber>
    </recommendedName>
    <alternativeName>
        <fullName evidence="3">Nucleoside triphosphate pyrophosphatase</fullName>
    </alternativeName>
    <alternativeName>
        <fullName evidence="3">Nucleotide pyrophosphatase</fullName>
        <shortName evidence="3">Nucleotide PPase</shortName>
    </alternativeName>
</protein>
<dbReference type="GO" id="GO:0005737">
    <property type="term" value="C:cytoplasm"/>
    <property type="evidence" value="ECO:0007669"/>
    <property type="project" value="UniProtKB-SubCell"/>
</dbReference>
<comment type="subcellular location">
    <subcellularLocation>
        <location evidence="3">Cytoplasm</location>
    </subcellularLocation>
</comment>
<comment type="cofactor">
    <cofactor evidence="1 3">
        <name>a divalent metal cation</name>
        <dbReference type="ChEBI" id="CHEBI:60240"/>
    </cofactor>
</comment>
<dbReference type="GO" id="GO:0009117">
    <property type="term" value="P:nucleotide metabolic process"/>
    <property type="evidence" value="ECO:0007669"/>
    <property type="project" value="UniProtKB-KW"/>
</dbReference>
<feature type="site" description="Important for substrate specificity" evidence="3">
    <location>
        <position position="14"/>
    </location>
</feature>
<dbReference type="RefSeq" id="WP_130649152.1">
    <property type="nucleotide sequence ID" value="NZ_BMHA01000007.1"/>
</dbReference>